<dbReference type="PANTHER" id="PTHR38248:SF2">
    <property type="entry name" value="FUNK1 11"/>
    <property type="match status" value="1"/>
</dbReference>
<dbReference type="Pfam" id="PF22939">
    <property type="entry name" value="WHD_GPIID"/>
    <property type="match status" value="1"/>
</dbReference>
<feature type="repeat" description="ANK" evidence="5">
    <location>
        <begin position="1222"/>
        <end position="1254"/>
    </location>
</feature>
<keyword evidence="2" id="KW-0677">Repeat</keyword>
<feature type="region of interest" description="Disordered" evidence="6">
    <location>
        <begin position="1"/>
        <end position="41"/>
    </location>
</feature>
<name>A0A9P8RQJ3_9PEZI</name>
<evidence type="ECO:0000256" key="1">
    <source>
        <dbReference type="ARBA" id="ARBA00012513"/>
    </source>
</evidence>
<dbReference type="InterPro" id="IPR011009">
    <property type="entry name" value="Kinase-like_dom_sf"/>
</dbReference>
<evidence type="ECO:0000259" key="8">
    <source>
        <dbReference type="Pfam" id="PF22939"/>
    </source>
</evidence>
<evidence type="ECO:0000259" key="7">
    <source>
        <dbReference type="Pfam" id="PF17667"/>
    </source>
</evidence>
<dbReference type="Proteomes" id="UP000750711">
    <property type="component" value="Unassembled WGS sequence"/>
</dbReference>
<feature type="domain" description="GPI inositol-deacylase winged helix" evidence="8">
    <location>
        <begin position="1027"/>
        <end position="1107"/>
    </location>
</feature>
<feature type="domain" description="Nephrocystin 3-like N-terminal" evidence="9">
    <location>
        <begin position="820"/>
        <end position="931"/>
    </location>
</feature>
<feature type="domain" description="Fungal-type protein kinase" evidence="7">
    <location>
        <begin position="196"/>
        <end position="596"/>
    </location>
</feature>
<evidence type="ECO:0000259" key="9">
    <source>
        <dbReference type="Pfam" id="PF24883"/>
    </source>
</evidence>
<evidence type="ECO:0000256" key="4">
    <source>
        <dbReference type="ARBA" id="ARBA00048679"/>
    </source>
</evidence>
<evidence type="ECO:0000313" key="10">
    <source>
        <dbReference type="EMBL" id="KAH0559934.1"/>
    </source>
</evidence>
<dbReference type="PROSITE" id="PS50297">
    <property type="entry name" value="ANK_REP_REGION"/>
    <property type="match status" value="3"/>
</dbReference>
<keyword evidence="5" id="KW-0040">ANK repeat</keyword>
<comment type="catalytic activity">
    <reaction evidence="4">
        <text>L-seryl-[protein] + ATP = O-phospho-L-seryl-[protein] + ADP + H(+)</text>
        <dbReference type="Rhea" id="RHEA:17989"/>
        <dbReference type="Rhea" id="RHEA-COMP:9863"/>
        <dbReference type="Rhea" id="RHEA-COMP:11604"/>
        <dbReference type="ChEBI" id="CHEBI:15378"/>
        <dbReference type="ChEBI" id="CHEBI:29999"/>
        <dbReference type="ChEBI" id="CHEBI:30616"/>
        <dbReference type="ChEBI" id="CHEBI:83421"/>
        <dbReference type="ChEBI" id="CHEBI:456216"/>
        <dbReference type="EC" id="2.7.11.1"/>
    </reaction>
</comment>
<feature type="repeat" description="ANK" evidence="5">
    <location>
        <begin position="1187"/>
        <end position="1219"/>
    </location>
</feature>
<dbReference type="PROSITE" id="PS50088">
    <property type="entry name" value="ANK_REPEAT"/>
    <property type="match status" value="3"/>
</dbReference>
<dbReference type="Gene3D" id="1.10.510.10">
    <property type="entry name" value="Transferase(Phosphotransferase) domain 1"/>
    <property type="match status" value="1"/>
</dbReference>
<evidence type="ECO:0000256" key="5">
    <source>
        <dbReference type="PROSITE-ProRule" id="PRU00023"/>
    </source>
</evidence>
<evidence type="ECO:0000256" key="3">
    <source>
        <dbReference type="ARBA" id="ARBA00047899"/>
    </source>
</evidence>
<feature type="compositionally biased region" description="Polar residues" evidence="6">
    <location>
        <begin position="15"/>
        <end position="27"/>
    </location>
</feature>
<dbReference type="InterPro" id="IPR054471">
    <property type="entry name" value="GPIID_WHD"/>
</dbReference>
<keyword evidence="11" id="KW-1185">Reference proteome</keyword>
<dbReference type="InterPro" id="IPR040976">
    <property type="entry name" value="Pkinase_fungal"/>
</dbReference>
<dbReference type="GO" id="GO:0004674">
    <property type="term" value="F:protein serine/threonine kinase activity"/>
    <property type="evidence" value="ECO:0007669"/>
    <property type="project" value="UniProtKB-EC"/>
</dbReference>
<evidence type="ECO:0000313" key="11">
    <source>
        <dbReference type="Proteomes" id="UP000750711"/>
    </source>
</evidence>
<evidence type="ECO:0000256" key="6">
    <source>
        <dbReference type="SAM" id="MobiDB-lite"/>
    </source>
</evidence>
<protein>
    <recommendedName>
        <fullName evidence="1">non-specific serine/threonine protein kinase</fullName>
        <ecNumber evidence="1">2.7.11.1</ecNumber>
    </recommendedName>
</protein>
<dbReference type="Gene3D" id="1.25.40.20">
    <property type="entry name" value="Ankyrin repeat-containing domain"/>
    <property type="match status" value="1"/>
</dbReference>
<dbReference type="SUPFAM" id="SSF56112">
    <property type="entry name" value="Protein kinase-like (PK-like)"/>
    <property type="match status" value="1"/>
</dbReference>
<comment type="caution">
    <text evidence="10">The sequence shown here is derived from an EMBL/GenBank/DDBJ whole genome shotgun (WGS) entry which is preliminary data.</text>
</comment>
<accession>A0A9P8RQJ3</accession>
<dbReference type="EMBL" id="JAGHQM010000486">
    <property type="protein sequence ID" value="KAH0559934.1"/>
    <property type="molecule type" value="Genomic_DNA"/>
</dbReference>
<gene>
    <name evidence="10" type="ORF">GP486_003549</name>
</gene>
<feature type="region of interest" description="Disordered" evidence="6">
    <location>
        <begin position="1263"/>
        <end position="1288"/>
    </location>
</feature>
<dbReference type="InterPro" id="IPR056884">
    <property type="entry name" value="NPHP3-like_N"/>
</dbReference>
<dbReference type="InterPro" id="IPR036770">
    <property type="entry name" value="Ankyrin_rpt-contain_sf"/>
</dbReference>
<proteinExistence type="predicted"/>
<dbReference type="Pfam" id="PF17667">
    <property type="entry name" value="Pkinase_fungal"/>
    <property type="match status" value="1"/>
</dbReference>
<evidence type="ECO:0000256" key="2">
    <source>
        <dbReference type="ARBA" id="ARBA00022737"/>
    </source>
</evidence>
<dbReference type="PANTHER" id="PTHR38248">
    <property type="entry name" value="FUNK1 6"/>
    <property type="match status" value="1"/>
</dbReference>
<reference evidence="10" key="1">
    <citation type="submission" date="2021-03" db="EMBL/GenBank/DDBJ databases">
        <title>Comparative genomics and phylogenomic investigation of the class Geoglossomycetes provide insights into ecological specialization and systematics.</title>
        <authorList>
            <person name="Melie T."/>
            <person name="Pirro S."/>
            <person name="Miller A.N."/>
            <person name="Quandt A."/>
        </authorList>
    </citation>
    <scope>NUCLEOTIDE SEQUENCE</scope>
    <source>
        <strain evidence="10">CAQ_001_2017</strain>
    </source>
</reference>
<organism evidence="10 11">
    <name type="scientific">Trichoglossum hirsutum</name>
    <dbReference type="NCBI Taxonomy" id="265104"/>
    <lineage>
        <taxon>Eukaryota</taxon>
        <taxon>Fungi</taxon>
        <taxon>Dikarya</taxon>
        <taxon>Ascomycota</taxon>
        <taxon>Pezizomycotina</taxon>
        <taxon>Geoglossomycetes</taxon>
        <taxon>Geoglossales</taxon>
        <taxon>Geoglossaceae</taxon>
        <taxon>Trichoglossum</taxon>
    </lineage>
</organism>
<dbReference type="Pfam" id="PF12796">
    <property type="entry name" value="Ank_2"/>
    <property type="match status" value="2"/>
</dbReference>
<dbReference type="PROSITE" id="PS00109">
    <property type="entry name" value="PROTEIN_KINASE_TYR"/>
    <property type="match status" value="1"/>
</dbReference>
<comment type="catalytic activity">
    <reaction evidence="3">
        <text>L-threonyl-[protein] + ATP = O-phospho-L-threonyl-[protein] + ADP + H(+)</text>
        <dbReference type="Rhea" id="RHEA:46608"/>
        <dbReference type="Rhea" id="RHEA-COMP:11060"/>
        <dbReference type="Rhea" id="RHEA-COMP:11605"/>
        <dbReference type="ChEBI" id="CHEBI:15378"/>
        <dbReference type="ChEBI" id="CHEBI:30013"/>
        <dbReference type="ChEBI" id="CHEBI:30616"/>
        <dbReference type="ChEBI" id="CHEBI:61977"/>
        <dbReference type="ChEBI" id="CHEBI:456216"/>
        <dbReference type="EC" id="2.7.11.1"/>
    </reaction>
</comment>
<dbReference type="SUPFAM" id="SSF48403">
    <property type="entry name" value="Ankyrin repeat"/>
    <property type="match status" value="1"/>
</dbReference>
<dbReference type="InterPro" id="IPR008266">
    <property type="entry name" value="Tyr_kinase_AS"/>
</dbReference>
<dbReference type="Pfam" id="PF24883">
    <property type="entry name" value="NPHP3_N"/>
    <property type="match status" value="1"/>
</dbReference>
<feature type="repeat" description="ANK" evidence="5">
    <location>
        <begin position="1152"/>
        <end position="1184"/>
    </location>
</feature>
<dbReference type="SMART" id="SM00248">
    <property type="entry name" value="ANK"/>
    <property type="match status" value="4"/>
</dbReference>
<dbReference type="InterPro" id="IPR002110">
    <property type="entry name" value="Ankyrin_rpt"/>
</dbReference>
<dbReference type="EC" id="2.7.11.1" evidence="1"/>
<feature type="compositionally biased region" description="Basic and acidic residues" evidence="6">
    <location>
        <begin position="1264"/>
        <end position="1280"/>
    </location>
</feature>
<sequence>MATDRAPRSPGPHTSVIQSASSGSTPVRFSRSSLERGGGSSTHACVDEYVKSELQGTLSYDIPGLTSTLLAPKSHLCQTLLAHLVEKVLLKTTVNLEDWKVTAGVSDREFVPWLLPWLCARLEDARELALREIQDLSFRTALIDISKDDGDTSETAEVLNRWCKRLGNRLWQRSEGRMKDGHSKREVDLALWMGPTTTRWDRTLVIGEHKSATRDWKNACVQLAGYMAEFYSHQPFRQFSHGFVICPIRDEGKTKIIVRQWIFDRSGGLGSEEYDVSTDDPDSRRRFIEFSLIYALMDLEQLGYDPQVFSDAACTIPFDPFLAPLDQRAPAFIKVQDITFQLIQVIFMREGLVCRGTVCFKAQELTDGRETGNGALAIVKMSWRLEGMVPEGKLLEEIGHVPGVVRLRVHDTGPDINQGIRKGCSGGCMIDILVKKETLQDVGSRARAIQEENDSEPAAVNRSRNRVFTRTVMADIGCPVKEAESALQLVKAVHDAFQGHWTLYHSHKILHRDISATNILMPDNSLSPNQSLNGGFLIDLDYAVRRNPVSGQFMSSGAHHRTGTLPYMAIDILTDPAFPHLYDHDVESFLYVLIWCGIYPTGKDEDPLVAWRKGKFHQIGLTKRDHMEDDKVWKQITTSLRRGLNNDAIRDMLCEIRDVLFFKPVAGLKEFRTPKQLLKVAIDLGEAHQKELFLRVFVAITDLAGHVFGSFKERGGKHMWLRDSLPKDLRGTRVLTYGYNSDLVGSKMFQGIEAIASGFTAYLGRVRQVSDLFVDTLTGHGTLGLSETETEYIKALNALDYEVFRKNKVEDPAAGTFEWFREEHVFRTVDSILRSLVKQLLITTPRLFRHIPENSSNSTRSNDTLWRIFESLICDPVLSKIYCVIDALDECEETAQEISRSQLLQRIMKLFPTTSQRQSKIPVFKFVITSRPITDITNMLETFPCFDLRANRDDLKIFVNSRVSSLPKRFSSELKAKAREVLLERVERTFLWVSIVIKKIERISLPLVDALKERLKKVQLIWTNYMGDKGEQKLVAWVVYGRQPLTLGELEAALATQMDSRNKRSTENYRTDLTEEVLKNATGIILEITDGKVHLIHQSARDFLLEKRQLERSPSDMKRGEPLSRSAGNGHEVVVQLLLERYGVHPDSRDRMGWTALSWAAQNGHIKVVNRLLTAKADVNAAAGAGGGRTALQAAAGGGHLEVVNRLLAANVDVNAAAAGNKGRIALQAAAEGGHLDVVDRLLDADADVNAADVYNSETALHAAAERPPRDRRQATRGECGRQCNEEV</sequence>